<evidence type="ECO:0000313" key="2">
    <source>
        <dbReference type="EMBL" id="SHK10537.1"/>
    </source>
</evidence>
<evidence type="ECO:0000313" key="3">
    <source>
        <dbReference type="Proteomes" id="UP000184050"/>
    </source>
</evidence>
<reference evidence="2 3" key="1">
    <citation type="submission" date="2016-11" db="EMBL/GenBank/DDBJ databases">
        <authorList>
            <person name="Jaros S."/>
            <person name="Januszkiewicz K."/>
            <person name="Wedrychowicz H."/>
        </authorList>
    </citation>
    <scope>NUCLEOTIDE SEQUENCE [LARGE SCALE GENOMIC DNA]</scope>
    <source>
        <strain evidence="2 3">DSM 27063</strain>
    </source>
</reference>
<feature type="coiled-coil region" evidence="1">
    <location>
        <begin position="123"/>
        <end position="150"/>
    </location>
</feature>
<dbReference type="Gene3D" id="2.60.40.1120">
    <property type="entry name" value="Carboxypeptidase-like, regulatory domain"/>
    <property type="match status" value="1"/>
</dbReference>
<dbReference type="Proteomes" id="UP000184050">
    <property type="component" value="Unassembled WGS sequence"/>
</dbReference>
<dbReference type="InterPro" id="IPR008969">
    <property type="entry name" value="CarboxyPept-like_regulatory"/>
</dbReference>
<organism evidence="2 3">
    <name type="scientific">Tangfeifania diversioriginum</name>
    <dbReference type="NCBI Taxonomy" id="1168035"/>
    <lineage>
        <taxon>Bacteria</taxon>
        <taxon>Pseudomonadati</taxon>
        <taxon>Bacteroidota</taxon>
        <taxon>Bacteroidia</taxon>
        <taxon>Marinilabiliales</taxon>
        <taxon>Prolixibacteraceae</taxon>
        <taxon>Tangfeifania</taxon>
    </lineage>
</organism>
<sequence>MVDKKREGASTLMKLHKFTLALLLAIIYTGAFSSEITGTVKDLKTQESIPYANIWIKGTTTGTMSDVEGHFKMNLEKNDTLCVSSVGYQRREIPSLEITETPTTVFMQEEVTELSEVTVKPEVSRAKVLLKKIQERKKENRENIQKVNDYKTFERTTVYLAVDSTSRTNQIIDNLDEVTMKLDGQSLRFSPIYLAELGEKNVGGKDSVVYNRKDGIFPKLNQTIESLILLNVVIDMDFYRDQIKILGRGITSPLSNSAQLHYDFYLNDSTYIGDTKYFSFSFTPK</sequence>
<dbReference type="EMBL" id="FQZE01000070">
    <property type="protein sequence ID" value="SHK10537.1"/>
    <property type="molecule type" value="Genomic_DNA"/>
</dbReference>
<feature type="non-terminal residue" evidence="2">
    <location>
        <position position="285"/>
    </location>
</feature>
<dbReference type="SUPFAM" id="SSF49464">
    <property type="entry name" value="Carboxypeptidase regulatory domain-like"/>
    <property type="match status" value="1"/>
</dbReference>
<name>A0A1M6PRH9_9BACT</name>
<evidence type="ECO:0000256" key="1">
    <source>
        <dbReference type="SAM" id="Coils"/>
    </source>
</evidence>
<accession>A0A1M6PRH9</accession>
<dbReference type="STRING" id="1168035.SAMN05444280_1701"/>
<dbReference type="AlphaFoldDB" id="A0A1M6PRH9"/>
<gene>
    <name evidence="2" type="ORF">SAMN05444280_1701</name>
</gene>
<dbReference type="Pfam" id="PF13715">
    <property type="entry name" value="CarbopepD_reg_2"/>
    <property type="match status" value="1"/>
</dbReference>
<keyword evidence="1" id="KW-0175">Coiled coil</keyword>
<proteinExistence type="predicted"/>
<protein>
    <submittedName>
        <fullName evidence="2">CarboxypepD_reg-like domain-containing protein</fullName>
    </submittedName>
</protein>
<keyword evidence="3" id="KW-1185">Reference proteome</keyword>